<dbReference type="EMBL" id="VJMH01005250">
    <property type="protein sequence ID" value="KAF0698280.1"/>
    <property type="molecule type" value="Genomic_DNA"/>
</dbReference>
<sequence>MIAVAAVASLAVVLALIYVRRRSSLRRQQSSNNTDATPDAPVTREFSRESEFFTPTKPGGRRHSADFQIHAVPSPPTMGQSVDLWDDLENLHVNSLHHKDSSDARPRH</sequence>
<evidence type="ECO:0000256" key="1">
    <source>
        <dbReference type="SAM" id="MobiDB-lite"/>
    </source>
</evidence>
<dbReference type="AlphaFoldDB" id="A0A485KT57"/>
<keyword evidence="4" id="KW-1185">Reference proteome</keyword>
<dbReference type="Proteomes" id="UP000332933">
    <property type="component" value="Unassembled WGS sequence"/>
</dbReference>
<reference evidence="3 4" key="1">
    <citation type="submission" date="2019-03" db="EMBL/GenBank/DDBJ databases">
        <authorList>
            <person name="Gaulin E."/>
            <person name="Dumas B."/>
        </authorList>
    </citation>
    <scope>NUCLEOTIDE SEQUENCE [LARGE SCALE GENOMIC DNA]</scope>
    <source>
        <strain evidence="3">CBS 568.67</strain>
    </source>
</reference>
<dbReference type="OrthoDB" id="10470304at2759"/>
<protein>
    <submittedName>
        <fullName evidence="3">Aste57867_11073 protein</fullName>
    </submittedName>
</protein>
<dbReference type="EMBL" id="CAADRA010005271">
    <property type="protein sequence ID" value="VFT87940.1"/>
    <property type="molecule type" value="Genomic_DNA"/>
</dbReference>
<reference evidence="2" key="2">
    <citation type="submission" date="2019-06" db="EMBL/GenBank/DDBJ databases">
        <title>Genomics analysis of Aphanomyces spp. identifies a new class of oomycete effector associated with host adaptation.</title>
        <authorList>
            <person name="Gaulin E."/>
        </authorList>
    </citation>
    <scope>NUCLEOTIDE SEQUENCE</scope>
    <source>
        <strain evidence="2">CBS 578.67</strain>
    </source>
</reference>
<name>A0A485KT57_9STRA</name>
<evidence type="ECO:0000313" key="3">
    <source>
        <dbReference type="EMBL" id="VFT87940.1"/>
    </source>
</evidence>
<evidence type="ECO:0000313" key="2">
    <source>
        <dbReference type="EMBL" id="KAF0698280.1"/>
    </source>
</evidence>
<evidence type="ECO:0000313" key="4">
    <source>
        <dbReference type="Proteomes" id="UP000332933"/>
    </source>
</evidence>
<accession>A0A485KT57</accession>
<gene>
    <name evidence="3" type="primary">Aste57867_11073</name>
    <name evidence="2" type="ORF">As57867_011031</name>
    <name evidence="3" type="ORF">ASTE57867_11073</name>
</gene>
<organism evidence="3 4">
    <name type="scientific">Aphanomyces stellatus</name>
    <dbReference type="NCBI Taxonomy" id="120398"/>
    <lineage>
        <taxon>Eukaryota</taxon>
        <taxon>Sar</taxon>
        <taxon>Stramenopiles</taxon>
        <taxon>Oomycota</taxon>
        <taxon>Saprolegniomycetes</taxon>
        <taxon>Saprolegniales</taxon>
        <taxon>Verrucalvaceae</taxon>
        <taxon>Aphanomyces</taxon>
    </lineage>
</organism>
<proteinExistence type="predicted"/>
<feature type="region of interest" description="Disordered" evidence="1">
    <location>
        <begin position="25"/>
        <end position="64"/>
    </location>
</feature>